<dbReference type="GO" id="GO:0016746">
    <property type="term" value="F:acyltransferase activity"/>
    <property type="evidence" value="ECO:0007669"/>
    <property type="project" value="UniProtKB-KW"/>
</dbReference>
<evidence type="ECO:0000259" key="1">
    <source>
        <dbReference type="PROSITE" id="PS51186"/>
    </source>
</evidence>
<dbReference type="SUPFAM" id="SSF55729">
    <property type="entry name" value="Acyl-CoA N-acyltransferases (Nat)"/>
    <property type="match status" value="1"/>
</dbReference>
<dbReference type="PROSITE" id="PS51186">
    <property type="entry name" value="GNAT"/>
    <property type="match status" value="1"/>
</dbReference>
<dbReference type="EMBL" id="JBHTBE010000002">
    <property type="protein sequence ID" value="MFC7269112.1"/>
    <property type="molecule type" value="Genomic_DNA"/>
</dbReference>
<keyword evidence="2" id="KW-0808">Transferase</keyword>
<feature type="domain" description="N-acetyltransferase" evidence="1">
    <location>
        <begin position="15"/>
        <end position="186"/>
    </location>
</feature>
<dbReference type="InterPro" id="IPR051531">
    <property type="entry name" value="N-acetyltransferase"/>
</dbReference>
<keyword evidence="2" id="KW-0012">Acyltransferase</keyword>
<accession>A0ABW2HD04</accession>
<dbReference type="RefSeq" id="WP_262874042.1">
    <property type="nucleotide sequence ID" value="NZ_BAABKW010000012.1"/>
</dbReference>
<dbReference type="EC" id="2.3.-.-" evidence="2"/>
<evidence type="ECO:0000313" key="3">
    <source>
        <dbReference type="Proteomes" id="UP001596507"/>
    </source>
</evidence>
<dbReference type="PANTHER" id="PTHR43792">
    <property type="entry name" value="GNAT FAMILY, PUTATIVE (AFU_ORTHOLOGUE AFUA_3G00765)-RELATED-RELATED"/>
    <property type="match status" value="1"/>
</dbReference>
<name>A0ABW2HD04_9MICO</name>
<gene>
    <name evidence="2" type="ORF">ACFQRL_09100</name>
</gene>
<proteinExistence type="predicted"/>
<dbReference type="InterPro" id="IPR000182">
    <property type="entry name" value="GNAT_dom"/>
</dbReference>
<dbReference type="Pfam" id="PF13302">
    <property type="entry name" value="Acetyltransf_3"/>
    <property type="match status" value="1"/>
</dbReference>
<protein>
    <submittedName>
        <fullName evidence="2">GNAT family N-acetyltransferase</fullName>
        <ecNumber evidence="2">2.3.-.-</ecNumber>
    </submittedName>
</protein>
<sequence length="192" mass="21851">MGFPWDFRPLQGERVRLDLLRDDDLEPLFAMQSDPEVCRYLLYEPRSRAQVADVLRRDAAATRLENPGDYLQPVIRDADGRFCGTMYFELKAGAPDSTAEIGWILLPGARGRGYAREAAGLLLDLAFGELGLHRVYAELDPRNDASVALCEALGMRHEGRFIEHMWLKGEWTDTGHYAILEREWAITRGRRA</sequence>
<evidence type="ECO:0000313" key="2">
    <source>
        <dbReference type="EMBL" id="MFC7269112.1"/>
    </source>
</evidence>
<comment type="caution">
    <text evidence="2">The sequence shown here is derived from an EMBL/GenBank/DDBJ whole genome shotgun (WGS) entry which is preliminary data.</text>
</comment>
<organism evidence="2 3">
    <name type="scientific">Microbacterium fluvii</name>
    <dbReference type="NCBI Taxonomy" id="415215"/>
    <lineage>
        <taxon>Bacteria</taxon>
        <taxon>Bacillati</taxon>
        <taxon>Actinomycetota</taxon>
        <taxon>Actinomycetes</taxon>
        <taxon>Micrococcales</taxon>
        <taxon>Microbacteriaceae</taxon>
        <taxon>Microbacterium</taxon>
    </lineage>
</organism>
<dbReference type="InterPro" id="IPR016181">
    <property type="entry name" value="Acyl_CoA_acyltransferase"/>
</dbReference>
<dbReference type="PANTHER" id="PTHR43792:SF1">
    <property type="entry name" value="N-ACETYLTRANSFERASE DOMAIN-CONTAINING PROTEIN"/>
    <property type="match status" value="1"/>
</dbReference>
<dbReference type="Gene3D" id="3.40.630.30">
    <property type="match status" value="1"/>
</dbReference>
<keyword evidence="3" id="KW-1185">Reference proteome</keyword>
<dbReference type="Proteomes" id="UP001596507">
    <property type="component" value="Unassembled WGS sequence"/>
</dbReference>
<reference evidence="3" key="1">
    <citation type="journal article" date="2019" name="Int. J. Syst. Evol. Microbiol.">
        <title>The Global Catalogue of Microorganisms (GCM) 10K type strain sequencing project: providing services to taxonomists for standard genome sequencing and annotation.</title>
        <authorList>
            <consortium name="The Broad Institute Genomics Platform"/>
            <consortium name="The Broad Institute Genome Sequencing Center for Infectious Disease"/>
            <person name="Wu L."/>
            <person name="Ma J."/>
        </authorList>
    </citation>
    <scope>NUCLEOTIDE SEQUENCE [LARGE SCALE GENOMIC DNA]</scope>
    <source>
        <strain evidence="3">CGMCC 1.15772</strain>
    </source>
</reference>